<organism evidence="1 2">
    <name type="scientific">Mortierella polycephala</name>
    <dbReference type="NCBI Taxonomy" id="41804"/>
    <lineage>
        <taxon>Eukaryota</taxon>
        <taxon>Fungi</taxon>
        <taxon>Fungi incertae sedis</taxon>
        <taxon>Mucoromycota</taxon>
        <taxon>Mortierellomycotina</taxon>
        <taxon>Mortierellomycetes</taxon>
        <taxon>Mortierellales</taxon>
        <taxon>Mortierellaceae</taxon>
        <taxon>Mortierella</taxon>
    </lineage>
</organism>
<sequence>MDSVVEVELQHQNTTEKPFAQICQAVLRCRGVGSAISFHWFPCKDGLTEASMEDDDDGEVSSALVCGGITGQLFVRMKKMYLDVSIPTQFGITKALQIMASLDLLHSLQTSC</sequence>
<protein>
    <submittedName>
        <fullName evidence="1">Uncharacterized protein</fullName>
    </submittedName>
</protein>
<name>A0A9P6PFJ1_9FUNG</name>
<evidence type="ECO:0000313" key="2">
    <source>
        <dbReference type="Proteomes" id="UP000726737"/>
    </source>
</evidence>
<dbReference type="EMBL" id="JAAAJA010001581">
    <property type="protein sequence ID" value="KAG0247128.1"/>
    <property type="molecule type" value="Genomic_DNA"/>
</dbReference>
<keyword evidence="2" id="KW-1185">Reference proteome</keyword>
<evidence type="ECO:0000313" key="1">
    <source>
        <dbReference type="EMBL" id="KAG0247128.1"/>
    </source>
</evidence>
<accession>A0A9P6PFJ1</accession>
<dbReference type="AlphaFoldDB" id="A0A9P6PFJ1"/>
<feature type="non-terminal residue" evidence="1">
    <location>
        <position position="112"/>
    </location>
</feature>
<reference evidence="1" key="1">
    <citation type="journal article" date="2020" name="Fungal Divers.">
        <title>Resolving the Mortierellaceae phylogeny through synthesis of multi-gene phylogenetics and phylogenomics.</title>
        <authorList>
            <person name="Vandepol N."/>
            <person name="Liber J."/>
            <person name="Desiro A."/>
            <person name="Na H."/>
            <person name="Kennedy M."/>
            <person name="Barry K."/>
            <person name="Grigoriev I.V."/>
            <person name="Miller A.N."/>
            <person name="O'Donnell K."/>
            <person name="Stajich J.E."/>
            <person name="Bonito G."/>
        </authorList>
    </citation>
    <scope>NUCLEOTIDE SEQUENCE</scope>
    <source>
        <strain evidence="1">KOD948</strain>
    </source>
</reference>
<gene>
    <name evidence="1" type="ORF">BG011_001973</name>
</gene>
<dbReference type="Proteomes" id="UP000726737">
    <property type="component" value="Unassembled WGS sequence"/>
</dbReference>
<comment type="caution">
    <text evidence="1">The sequence shown here is derived from an EMBL/GenBank/DDBJ whole genome shotgun (WGS) entry which is preliminary data.</text>
</comment>
<proteinExistence type="predicted"/>